<evidence type="ECO:0000313" key="1">
    <source>
        <dbReference type="EMBL" id="AIP92398.1"/>
    </source>
</evidence>
<dbReference type="InterPro" id="IPR007404">
    <property type="entry name" value="YdjM-like"/>
</dbReference>
<keyword evidence="1" id="KW-0378">Hydrolase</keyword>
<reference evidence="1" key="1">
    <citation type="submission" date="2014-07" db="EMBL/GenBank/DDBJ databases">
        <title>Transfer Activation of Mobile Antibiotic Resistance Encoding Elements: Unraveling the SetCD Regulon.</title>
        <authorList>
            <person name="Poulin-Laprade D."/>
            <person name="Matteau D."/>
            <person name="Jacques P.-E."/>
            <person name="Rodrigue S."/>
            <person name="Burrus V."/>
        </authorList>
    </citation>
    <scope>NUCLEOTIDE SEQUENCE</scope>
    <source>
        <strain evidence="1">H08942</strain>
    </source>
</reference>
<gene>
    <name evidence="1" type="ORF">ICEVflInd1_040</name>
</gene>
<accession>A0A089G392</accession>
<name>A0A089G392_VIBFL</name>
<sequence length="122" mass="12950">MANGKTHLVVGAAVGLTVALADNKKQAVSHHPVTAITVGSLFGKLPDILEPSLGNPHHRQFCHSLFVLTALGVGLKHLYEWQPEEAIDQCLRGLGLIAGCAYVSHLLCDATTPRSLPLIGKL</sequence>
<dbReference type="GO" id="GO:0016787">
    <property type="term" value="F:hydrolase activity"/>
    <property type="evidence" value="ECO:0007669"/>
    <property type="project" value="UniProtKB-KW"/>
</dbReference>
<dbReference type="AlphaFoldDB" id="A0A089G392"/>
<dbReference type="Pfam" id="PF04307">
    <property type="entry name" value="YdjM"/>
    <property type="match status" value="1"/>
</dbReference>
<protein>
    <submittedName>
        <fullName evidence="1">Membrane-bound metal-dependent hydrolase</fullName>
    </submittedName>
</protein>
<dbReference type="EMBL" id="KM213605">
    <property type="protein sequence ID" value="AIP92398.1"/>
    <property type="molecule type" value="Genomic_DNA"/>
</dbReference>
<organism evidence="1">
    <name type="scientific">Vibrio fluvialis</name>
    <dbReference type="NCBI Taxonomy" id="676"/>
    <lineage>
        <taxon>Bacteria</taxon>
        <taxon>Pseudomonadati</taxon>
        <taxon>Pseudomonadota</taxon>
        <taxon>Gammaproteobacteria</taxon>
        <taxon>Vibrionales</taxon>
        <taxon>Vibrionaceae</taxon>
        <taxon>Vibrio</taxon>
    </lineage>
</organism>
<proteinExistence type="predicted"/>
<dbReference type="RefSeq" id="WP_046127253.1">
    <property type="nucleotide sequence ID" value="NZ_AP028128.1"/>
</dbReference>